<organism evidence="1 2">
    <name type="scientific">Chitinimonas lacunae</name>
    <dbReference type="NCBI Taxonomy" id="1963018"/>
    <lineage>
        <taxon>Bacteria</taxon>
        <taxon>Pseudomonadati</taxon>
        <taxon>Pseudomonadota</taxon>
        <taxon>Betaproteobacteria</taxon>
        <taxon>Neisseriales</taxon>
        <taxon>Chitinibacteraceae</taxon>
        <taxon>Chitinimonas</taxon>
    </lineage>
</organism>
<dbReference type="Proteomes" id="UP001595791">
    <property type="component" value="Unassembled WGS sequence"/>
</dbReference>
<evidence type="ECO:0000313" key="2">
    <source>
        <dbReference type="Proteomes" id="UP001595791"/>
    </source>
</evidence>
<dbReference type="InterPro" id="IPR036249">
    <property type="entry name" value="Thioredoxin-like_sf"/>
</dbReference>
<comment type="caution">
    <text evidence="1">The sequence shown here is derived from an EMBL/GenBank/DDBJ whole genome shotgun (WGS) entry which is preliminary data.</text>
</comment>
<dbReference type="CDD" id="cd02980">
    <property type="entry name" value="TRX_Fd_family"/>
    <property type="match status" value="1"/>
</dbReference>
<dbReference type="RefSeq" id="WP_378163636.1">
    <property type="nucleotide sequence ID" value="NZ_JBHSBU010000001.1"/>
</dbReference>
<name>A0ABV8MRV7_9NEIS</name>
<dbReference type="SUPFAM" id="SSF52833">
    <property type="entry name" value="Thioredoxin-like"/>
    <property type="match status" value="1"/>
</dbReference>
<sequence length="87" mass="9283">MKTVMVCVKRRGKSHRSCGVCGEGLAEALERLLAERGVAAQVMRSTCLGRCELGPNLRLVGGRFFYGMSEEALPAVVEAVAADNGNQ</sequence>
<accession>A0ABV8MRV7</accession>
<reference evidence="2" key="1">
    <citation type="journal article" date="2019" name="Int. J. Syst. Evol. Microbiol.">
        <title>The Global Catalogue of Microorganisms (GCM) 10K type strain sequencing project: providing services to taxonomists for standard genome sequencing and annotation.</title>
        <authorList>
            <consortium name="The Broad Institute Genomics Platform"/>
            <consortium name="The Broad Institute Genome Sequencing Center for Infectious Disease"/>
            <person name="Wu L."/>
            <person name="Ma J."/>
        </authorList>
    </citation>
    <scope>NUCLEOTIDE SEQUENCE [LARGE SCALE GENOMIC DNA]</scope>
    <source>
        <strain evidence="2">LMG 29894</strain>
    </source>
</reference>
<protein>
    <submittedName>
        <fullName evidence="1">(2Fe-2S) ferredoxin domain-containing protein</fullName>
    </submittedName>
</protein>
<dbReference type="Gene3D" id="3.40.30.10">
    <property type="entry name" value="Glutaredoxin"/>
    <property type="match status" value="1"/>
</dbReference>
<keyword evidence="2" id="KW-1185">Reference proteome</keyword>
<dbReference type="EMBL" id="JBHSBU010000001">
    <property type="protein sequence ID" value="MFC4159646.1"/>
    <property type="molecule type" value="Genomic_DNA"/>
</dbReference>
<gene>
    <name evidence="1" type="ORF">ACFOW7_09835</name>
</gene>
<proteinExistence type="predicted"/>
<evidence type="ECO:0000313" key="1">
    <source>
        <dbReference type="EMBL" id="MFC4159646.1"/>
    </source>
</evidence>